<keyword evidence="2" id="KW-1185">Reference proteome</keyword>
<dbReference type="EMBL" id="BOPH01000155">
    <property type="protein sequence ID" value="GIJ75339.1"/>
    <property type="molecule type" value="Genomic_DNA"/>
</dbReference>
<comment type="caution">
    <text evidence="1">The sequence shown here is derived from an EMBL/GenBank/DDBJ whole genome shotgun (WGS) entry which is preliminary data.</text>
</comment>
<accession>A0A8J4EHT9</accession>
<proteinExistence type="predicted"/>
<organism evidence="1 2">
    <name type="scientific">Virgisporangium ochraceum</name>
    <dbReference type="NCBI Taxonomy" id="65505"/>
    <lineage>
        <taxon>Bacteria</taxon>
        <taxon>Bacillati</taxon>
        <taxon>Actinomycetota</taxon>
        <taxon>Actinomycetes</taxon>
        <taxon>Micromonosporales</taxon>
        <taxon>Micromonosporaceae</taxon>
        <taxon>Virgisporangium</taxon>
    </lineage>
</organism>
<sequence>MTAPVSRPPSPLRAVLAAIDAGARTVAGVRARTGLDPTVVEAAVDHLARARRITVVQMRTLCGGRCGDCPVVSTCGRPLRR</sequence>
<dbReference type="Proteomes" id="UP000635606">
    <property type="component" value="Unassembled WGS sequence"/>
</dbReference>
<gene>
    <name evidence="1" type="ORF">Voc01_102560</name>
</gene>
<name>A0A8J4EHT9_9ACTN</name>
<evidence type="ECO:0000313" key="1">
    <source>
        <dbReference type="EMBL" id="GIJ75339.1"/>
    </source>
</evidence>
<evidence type="ECO:0000313" key="2">
    <source>
        <dbReference type="Proteomes" id="UP000635606"/>
    </source>
</evidence>
<dbReference type="AlphaFoldDB" id="A0A8J4EHT9"/>
<protein>
    <recommendedName>
        <fullName evidence="3">Transcriptional regulator HTH-type FeoC domain-containing protein</fullName>
    </recommendedName>
</protein>
<reference evidence="1" key="1">
    <citation type="submission" date="2021-01" db="EMBL/GenBank/DDBJ databases">
        <title>Whole genome shotgun sequence of Virgisporangium ochraceum NBRC 16418.</title>
        <authorList>
            <person name="Komaki H."/>
            <person name="Tamura T."/>
        </authorList>
    </citation>
    <scope>NUCLEOTIDE SEQUENCE</scope>
    <source>
        <strain evidence="1">NBRC 16418</strain>
    </source>
</reference>
<evidence type="ECO:0008006" key="3">
    <source>
        <dbReference type="Google" id="ProtNLM"/>
    </source>
</evidence>